<evidence type="ECO:0000259" key="2">
    <source>
        <dbReference type="Pfam" id="PF04773"/>
    </source>
</evidence>
<dbReference type="PANTHER" id="PTHR30273:SF2">
    <property type="entry name" value="PROTEIN FECR"/>
    <property type="match status" value="1"/>
</dbReference>
<comment type="caution">
    <text evidence="4">The sequence shown here is derived from an EMBL/GenBank/DDBJ whole genome shotgun (WGS) entry which is preliminary data.</text>
</comment>
<protein>
    <submittedName>
        <fullName evidence="4">FecR family protein</fullName>
    </submittedName>
</protein>
<dbReference type="Pfam" id="PF16344">
    <property type="entry name" value="FecR_C"/>
    <property type="match status" value="1"/>
</dbReference>
<dbReference type="InterPro" id="IPR032508">
    <property type="entry name" value="FecR_C"/>
</dbReference>
<sequence>MERRFTKEQLATFLSSEKEHSNDGEIREYLNTEEGRAFLEEYFHSVWGQTNSAQLDSQKEQELYQKFLFKKKEQEDHSTVLHIDPKHNKRSYLRYVAAAAVILAIGFGIRQYYFQNNNKDLANTTWAPSGLDSVVTGLGQRAEIKLADGSVAHLGPMSTLWYPKKFTKDERHIILKGQAYFDVSKNPTKPFRISSHNYITTVLGTTFLIDSYEADRYKLLVSSGKVQVEKKNSANETQVLGIVTKGLELIDQNSQPLIKDADLLKLEAWLHKDLVFNGERLQQIVEEINRNYDLEITIENKQLEELPITTVIKRGTNINQFLTQSGEIFGFKFSKKGRQYHIY</sequence>
<dbReference type="EMBL" id="SNYV01000018">
    <property type="protein sequence ID" value="TDQ73705.1"/>
    <property type="molecule type" value="Genomic_DNA"/>
</dbReference>
<dbReference type="OrthoDB" id="1099916at2"/>
<dbReference type="InterPro" id="IPR006860">
    <property type="entry name" value="FecR"/>
</dbReference>
<evidence type="ECO:0000256" key="1">
    <source>
        <dbReference type="SAM" id="Phobius"/>
    </source>
</evidence>
<dbReference type="AlphaFoldDB" id="A0A4R6WA26"/>
<feature type="domain" description="FecR protein" evidence="2">
    <location>
        <begin position="132"/>
        <end position="227"/>
    </location>
</feature>
<feature type="domain" description="Protein FecR C-terminal" evidence="3">
    <location>
        <begin position="274"/>
        <end position="342"/>
    </location>
</feature>
<dbReference type="Proteomes" id="UP000295292">
    <property type="component" value="Unassembled WGS sequence"/>
</dbReference>
<gene>
    <name evidence="4" type="ORF">CLV99_4142</name>
</gene>
<dbReference type="Gene3D" id="2.60.120.1440">
    <property type="match status" value="1"/>
</dbReference>
<name>A0A4R6WA26_9SPHI</name>
<evidence type="ECO:0000313" key="4">
    <source>
        <dbReference type="EMBL" id="TDQ73705.1"/>
    </source>
</evidence>
<keyword evidence="1" id="KW-1133">Transmembrane helix</keyword>
<dbReference type="Gene3D" id="3.55.50.30">
    <property type="match status" value="1"/>
</dbReference>
<keyword evidence="5" id="KW-1185">Reference proteome</keyword>
<organism evidence="4 5">
    <name type="scientific">Sphingobacterium yanglingense</name>
    <dbReference type="NCBI Taxonomy" id="1437280"/>
    <lineage>
        <taxon>Bacteria</taxon>
        <taxon>Pseudomonadati</taxon>
        <taxon>Bacteroidota</taxon>
        <taxon>Sphingobacteriia</taxon>
        <taxon>Sphingobacteriales</taxon>
        <taxon>Sphingobacteriaceae</taxon>
        <taxon>Sphingobacterium</taxon>
    </lineage>
</organism>
<dbReference type="PIRSF" id="PIRSF018266">
    <property type="entry name" value="FecR"/>
    <property type="match status" value="1"/>
</dbReference>
<dbReference type="Pfam" id="PF04773">
    <property type="entry name" value="FecR"/>
    <property type="match status" value="1"/>
</dbReference>
<keyword evidence="1" id="KW-0472">Membrane</keyword>
<evidence type="ECO:0000313" key="5">
    <source>
        <dbReference type="Proteomes" id="UP000295292"/>
    </source>
</evidence>
<evidence type="ECO:0000259" key="3">
    <source>
        <dbReference type="Pfam" id="PF16344"/>
    </source>
</evidence>
<reference evidence="4 5" key="1">
    <citation type="submission" date="2019-03" db="EMBL/GenBank/DDBJ databases">
        <title>Genomic Encyclopedia of Archaeal and Bacterial Type Strains, Phase II (KMG-II): from individual species to whole genera.</title>
        <authorList>
            <person name="Goeker M."/>
        </authorList>
    </citation>
    <scope>NUCLEOTIDE SEQUENCE [LARGE SCALE GENOMIC DNA]</scope>
    <source>
        <strain evidence="4 5">DSM 28353</strain>
    </source>
</reference>
<dbReference type="RefSeq" id="WP_133586299.1">
    <property type="nucleotide sequence ID" value="NZ_SNYV01000018.1"/>
</dbReference>
<feature type="transmembrane region" description="Helical" evidence="1">
    <location>
        <begin position="92"/>
        <end position="113"/>
    </location>
</feature>
<dbReference type="InterPro" id="IPR012373">
    <property type="entry name" value="Ferrdict_sens_TM"/>
</dbReference>
<proteinExistence type="predicted"/>
<accession>A0A4R6WA26</accession>
<keyword evidence="1" id="KW-0812">Transmembrane</keyword>
<dbReference type="GO" id="GO:0016989">
    <property type="term" value="F:sigma factor antagonist activity"/>
    <property type="evidence" value="ECO:0007669"/>
    <property type="project" value="TreeGrafter"/>
</dbReference>
<dbReference type="PANTHER" id="PTHR30273">
    <property type="entry name" value="PERIPLASMIC SIGNAL SENSOR AND SIGMA FACTOR ACTIVATOR FECR-RELATED"/>
    <property type="match status" value="1"/>
</dbReference>